<keyword evidence="2" id="KW-1185">Reference proteome</keyword>
<accession>A0ABS4J989</accession>
<organism evidence="1 2">
    <name type="scientific">Paenibacillus eucommiae</name>
    <dbReference type="NCBI Taxonomy" id="1355755"/>
    <lineage>
        <taxon>Bacteria</taxon>
        <taxon>Bacillati</taxon>
        <taxon>Bacillota</taxon>
        <taxon>Bacilli</taxon>
        <taxon>Bacillales</taxon>
        <taxon>Paenibacillaceae</taxon>
        <taxon>Paenibacillus</taxon>
    </lineage>
</organism>
<name>A0ABS4J989_9BACL</name>
<protein>
    <submittedName>
        <fullName evidence="1">House-cleaning noncanonical NTP pyrophosphatase (MazG superfamily)</fullName>
    </submittedName>
</protein>
<evidence type="ECO:0000313" key="2">
    <source>
        <dbReference type="Proteomes" id="UP001519287"/>
    </source>
</evidence>
<reference evidence="1 2" key="1">
    <citation type="submission" date="2021-03" db="EMBL/GenBank/DDBJ databases">
        <title>Genomic Encyclopedia of Type Strains, Phase IV (KMG-IV): sequencing the most valuable type-strain genomes for metagenomic binning, comparative biology and taxonomic classification.</title>
        <authorList>
            <person name="Goeker M."/>
        </authorList>
    </citation>
    <scope>NUCLEOTIDE SEQUENCE [LARGE SCALE GENOMIC DNA]</scope>
    <source>
        <strain evidence="1 2">DSM 26048</strain>
    </source>
</reference>
<dbReference type="InterPro" id="IPR038735">
    <property type="entry name" value="MSMEG_1276-like_NTP-PPase_dom"/>
</dbReference>
<dbReference type="RefSeq" id="WP_209977681.1">
    <property type="nucleotide sequence ID" value="NZ_JAGGLB010000039.1"/>
</dbReference>
<comment type="caution">
    <text evidence="1">The sequence shown here is derived from an EMBL/GenBank/DDBJ whole genome shotgun (WGS) entry which is preliminary data.</text>
</comment>
<sequence length="108" mass="12429">MPVYNKLVRDKIPQIIEANGKVFRTRVLSTEEYRSELQTKLREEAEEYFEAKNGLEALEEMADMLEVIRALAGVHGATWEQLEAIRVQKAEARGGFEDRVYLIDVDEA</sequence>
<dbReference type="Proteomes" id="UP001519287">
    <property type="component" value="Unassembled WGS sequence"/>
</dbReference>
<gene>
    <name evidence="1" type="ORF">J2Z66_007463</name>
</gene>
<dbReference type="CDD" id="cd11532">
    <property type="entry name" value="NTP-PPase_COG4997"/>
    <property type="match status" value="1"/>
</dbReference>
<dbReference type="EMBL" id="JAGGLB010000039">
    <property type="protein sequence ID" value="MBP1995821.1"/>
    <property type="molecule type" value="Genomic_DNA"/>
</dbReference>
<evidence type="ECO:0000313" key="1">
    <source>
        <dbReference type="EMBL" id="MBP1995821.1"/>
    </source>
</evidence>
<proteinExistence type="predicted"/>